<protein>
    <submittedName>
        <fullName evidence="1">Uncharacterized protein</fullName>
    </submittedName>
</protein>
<accession>A0A1H6IVX1</accession>
<evidence type="ECO:0000313" key="2">
    <source>
        <dbReference type="Proteomes" id="UP000199215"/>
    </source>
</evidence>
<organism evidence="1 2">
    <name type="scientific">Halopenitus malekzadehii</name>
    <dbReference type="NCBI Taxonomy" id="1267564"/>
    <lineage>
        <taxon>Archaea</taxon>
        <taxon>Methanobacteriati</taxon>
        <taxon>Methanobacteriota</taxon>
        <taxon>Stenosarchaea group</taxon>
        <taxon>Halobacteria</taxon>
        <taxon>Halobacteriales</taxon>
        <taxon>Haloferacaceae</taxon>
        <taxon>Halopenitus</taxon>
    </lineage>
</organism>
<dbReference type="STRING" id="1267564.SAMN05192561_10597"/>
<dbReference type="RefSeq" id="WP_143040848.1">
    <property type="nucleotide sequence ID" value="NZ_FNWU01000005.1"/>
</dbReference>
<proteinExistence type="predicted"/>
<name>A0A1H6IVX1_9EURY</name>
<dbReference type="AlphaFoldDB" id="A0A1H6IVX1"/>
<dbReference type="EMBL" id="FNWU01000005">
    <property type="protein sequence ID" value="SEH53774.1"/>
    <property type="molecule type" value="Genomic_DNA"/>
</dbReference>
<gene>
    <name evidence="1" type="ORF">SAMN05192561_10597</name>
</gene>
<dbReference type="Proteomes" id="UP000199215">
    <property type="component" value="Unassembled WGS sequence"/>
</dbReference>
<sequence length="1235" mass="141751">MRRRGLELIDSDLSEFGPSDAEKFFKDLLEAAIAGVNHRVDTHLSANIHEPDGGIDAEAKLPADISHLEHTGLLPTGRTGFEIKSTRLTESECRTAVLDDNGNLKPYLAEIIEEDGNYVLVTFGHLQPQGRTKRIEAIQAVFEEKGFVDINVDVYSFSELLSAVNHFPSLIHTYGPSGGVGKGIEKWADRREIWFPQDYVESEAREEIKIHLRNAIHKRGEEFNEHNEAVVCRVQGISGLGKTRLVYETVSDERIANLVIYVKADQFIRSELAARLENDDSWQAIVVLDDCSGEQHREIYNRYRSYDRLAFITISDDFREVPADLRKTVRRMKTDELKQILNGEFPDLPGHTTDRFARISDGFPEMALLLASNSVERQIDDSILEVTDSIIFERLLVGSEPNAPNVTDAKRIITPFAFFNRVHWHQNNPRDIAQQEWLIEVFELDEDYSRSEIQRVVKYEKDRGVLQGDETLSLRLIPLAAFLMKESIQHNQAHLQRLLVEMPASLQSGFVERIPYSNTVPEVQKWSKRLLREIDWFTPTGLSGQYGWVFRGLVEITPNEALIALQEFLGSRDQEDLERIEDRRVILESLRRIAVWENCFFQAAELLRRLALAENDYQYSNNSTGIFVELFTSQLGPHSPTEVPPSDRLPILLELFDSESKNAHRLCLECAEHVLSFGGSRGGGIPHRQGAKRAPDFWEPDTSDDVAEYLITIWKKVEEHIDDFDQEHFDKAVDILVTNGRRMAKWEIISPVVRETYTHFLERNDVDTREILTAVGRIVEDFDDDCPWRDEWVTFEKEVTYRSFHTRLHRFVGVQGFVARQEDRAELADQQIGVLAEEAVDNPELLRGELEWLHKDSSENLISFGEELGKRDPEGRLIPIFLDGLREVNEDAKLACFGAYLGEIVDECCNSPRDVFSKLRNDEQLISFFPFLVRRADPTVRAVKMIFRAVRQDEIPIGTLQQVGTIARNGDLDEDVFLEIGQYLLNEDSGQAAGVLVNLAYDYYRQDDPPSLHEDMIVDALTHNELVKADSPINIDGHWYEWEQLTKKVITQNTDCGFQIANAILSFKSKKGGLAGIRENTDTVLRPLFKERPAEAWDLVSDRFEDYSNRIRLQRWFAGTGYVNNTPGIFLVPPDVLWEWTDIDPANRAPILAECVPRQKHDRWWEITRGMLVRYGEHEEVFHTLSAVPTGSRMGGDSLETMKQELQELLRDEESPLVRRWLNSEIKEYDQLFNS</sequence>
<reference evidence="1 2" key="1">
    <citation type="submission" date="2016-10" db="EMBL/GenBank/DDBJ databases">
        <authorList>
            <person name="de Groot N.N."/>
        </authorList>
    </citation>
    <scope>NUCLEOTIDE SEQUENCE [LARGE SCALE GENOMIC DNA]</scope>
    <source>
        <strain evidence="1 2">IBRC-M10418</strain>
    </source>
</reference>
<keyword evidence="2" id="KW-1185">Reference proteome</keyword>
<evidence type="ECO:0000313" key="1">
    <source>
        <dbReference type="EMBL" id="SEH53774.1"/>
    </source>
</evidence>
<dbReference type="OrthoDB" id="317139at2157"/>